<evidence type="ECO:0000313" key="1">
    <source>
        <dbReference type="EMBL" id="RRT51923.1"/>
    </source>
</evidence>
<dbReference type="AlphaFoldDB" id="A0A426YJN0"/>
<organism evidence="1 2">
    <name type="scientific">Ensete ventricosum</name>
    <name type="common">Abyssinian banana</name>
    <name type="synonym">Musa ensete</name>
    <dbReference type="NCBI Taxonomy" id="4639"/>
    <lineage>
        <taxon>Eukaryota</taxon>
        <taxon>Viridiplantae</taxon>
        <taxon>Streptophyta</taxon>
        <taxon>Embryophyta</taxon>
        <taxon>Tracheophyta</taxon>
        <taxon>Spermatophyta</taxon>
        <taxon>Magnoliopsida</taxon>
        <taxon>Liliopsida</taxon>
        <taxon>Zingiberales</taxon>
        <taxon>Musaceae</taxon>
        <taxon>Ensete</taxon>
    </lineage>
</organism>
<accession>A0A426YJN0</accession>
<evidence type="ECO:0000313" key="2">
    <source>
        <dbReference type="Proteomes" id="UP000287651"/>
    </source>
</evidence>
<sequence>MYMAIAEEGSSSMEHKTATISLANFKAKHLELELEDDRFTDYLKVKKVPMLTKISLAHFKAKYPELELEDDLFTDYLKDQNGPMLTKVSFDDSINPHSHPGT</sequence>
<proteinExistence type="predicted"/>
<protein>
    <submittedName>
        <fullName evidence="1">Uncharacterized protein</fullName>
    </submittedName>
</protein>
<comment type="caution">
    <text evidence="1">The sequence shown here is derived from an EMBL/GenBank/DDBJ whole genome shotgun (WGS) entry which is preliminary data.</text>
</comment>
<dbReference type="EMBL" id="AMZH03011969">
    <property type="protein sequence ID" value="RRT51923.1"/>
    <property type="molecule type" value="Genomic_DNA"/>
</dbReference>
<dbReference type="Proteomes" id="UP000287651">
    <property type="component" value="Unassembled WGS sequence"/>
</dbReference>
<name>A0A426YJN0_ENSVE</name>
<gene>
    <name evidence="1" type="ORF">B296_00031238</name>
</gene>
<reference evidence="1 2" key="1">
    <citation type="journal article" date="2014" name="Agronomy (Basel)">
        <title>A Draft Genome Sequence for Ensete ventricosum, the Drought-Tolerant Tree Against Hunger.</title>
        <authorList>
            <person name="Harrison J."/>
            <person name="Moore K.A."/>
            <person name="Paszkiewicz K."/>
            <person name="Jones T."/>
            <person name="Grant M."/>
            <person name="Ambacheew D."/>
            <person name="Muzemil S."/>
            <person name="Studholme D.J."/>
        </authorList>
    </citation>
    <scope>NUCLEOTIDE SEQUENCE [LARGE SCALE GENOMIC DNA]</scope>
</reference>